<dbReference type="EMBL" id="LAZR01012699">
    <property type="protein sequence ID" value="KKM25528.1"/>
    <property type="molecule type" value="Genomic_DNA"/>
</dbReference>
<dbReference type="Pfam" id="PF02945">
    <property type="entry name" value="Endonuclease_7"/>
    <property type="match status" value="1"/>
</dbReference>
<sequence length="123" mass="14688">MNEYKCSKCKEILPVTDAYFKKESRRKSGYRCTCKLCGYYDDIKYKYKLTKKEYFDIYNKQNGGCALCRKNLYPPNRIIKTNIQIDHNHETGEIRGMLCMNCNVNLGWYLKKKDRIEHYAGKK</sequence>
<dbReference type="Gene3D" id="3.40.1800.10">
    <property type="entry name" value="His-Me finger endonucleases"/>
    <property type="match status" value="1"/>
</dbReference>
<dbReference type="AlphaFoldDB" id="A0A0F9KTX9"/>
<proteinExistence type="predicted"/>
<dbReference type="SUPFAM" id="SSF54060">
    <property type="entry name" value="His-Me finger endonucleases"/>
    <property type="match status" value="1"/>
</dbReference>
<name>A0A0F9KTX9_9ZZZZ</name>
<dbReference type="InterPro" id="IPR004211">
    <property type="entry name" value="Endonuclease_7"/>
</dbReference>
<accession>A0A0F9KTX9</accession>
<reference evidence="1" key="1">
    <citation type="journal article" date="2015" name="Nature">
        <title>Complex archaea that bridge the gap between prokaryotes and eukaryotes.</title>
        <authorList>
            <person name="Spang A."/>
            <person name="Saw J.H."/>
            <person name="Jorgensen S.L."/>
            <person name="Zaremba-Niedzwiedzka K."/>
            <person name="Martijn J."/>
            <person name="Lind A.E."/>
            <person name="van Eijk R."/>
            <person name="Schleper C."/>
            <person name="Guy L."/>
            <person name="Ettema T.J."/>
        </authorList>
    </citation>
    <scope>NUCLEOTIDE SEQUENCE</scope>
</reference>
<evidence type="ECO:0000313" key="1">
    <source>
        <dbReference type="EMBL" id="KKM25528.1"/>
    </source>
</evidence>
<dbReference type="InterPro" id="IPR038563">
    <property type="entry name" value="Endonuclease_7_sf"/>
</dbReference>
<gene>
    <name evidence="1" type="ORF">LCGC14_1594070</name>
</gene>
<protein>
    <recommendedName>
        <fullName evidence="2">Recombination endonuclease VII</fullName>
    </recommendedName>
</protein>
<dbReference type="InterPro" id="IPR044925">
    <property type="entry name" value="His-Me_finger_sf"/>
</dbReference>
<organism evidence="1">
    <name type="scientific">marine sediment metagenome</name>
    <dbReference type="NCBI Taxonomy" id="412755"/>
    <lineage>
        <taxon>unclassified sequences</taxon>
        <taxon>metagenomes</taxon>
        <taxon>ecological metagenomes</taxon>
    </lineage>
</organism>
<comment type="caution">
    <text evidence="1">The sequence shown here is derived from an EMBL/GenBank/DDBJ whole genome shotgun (WGS) entry which is preliminary data.</text>
</comment>
<evidence type="ECO:0008006" key="2">
    <source>
        <dbReference type="Google" id="ProtNLM"/>
    </source>
</evidence>